<dbReference type="PROSITE" id="PS50118">
    <property type="entry name" value="HMG_BOX_2"/>
    <property type="match status" value="1"/>
</dbReference>
<feature type="DNA-binding region" description="HMG box" evidence="1">
    <location>
        <begin position="66"/>
        <end position="126"/>
    </location>
</feature>
<gene>
    <name evidence="3" type="primary">SMR2_7</name>
    <name evidence="3" type="ORF">g.194</name>
</gene>
<accession>A0A1D1Z4H5</accession>
<dbReference type="Pfam" id="PF00505">
    <property type="entry name" value="HMG_box"/>
    <property type="match status" value="1"/>
</dbReference>
<keyword evidence="1" id="KW-0539">Nucleus</keyword>
<protein>
    <submittedName>
        <fullName evidence="3">Sporulation minus regulator 2</fullName>
    </submittedName>
</protein>
<sequence length="286" mass="32482">MSGDNNSTGGGVTHEWIFIDESEIATSPAQNLRPPIPNPNLPVEVPFPPNINPADLIRRNRNGDLLSRATNKFLIYRNEYAKELQNQGFRLSMREVSRMAAKSWKREPQHVKRKYEDIAREVERIHVQLSMSSSSGWERRRPCFNRTSSDQGFLPIHSQLDEGCVVLPSMTVPSNHPSISQYSPYMPFTPTIPYTPTIRTVPSHRYSPLASPIDSRNLYFVNNCGNPPFDYFQYDIYEDQLPESLHLPIEANPALTSNFDVQFGFSSDADSLNDSLGNSPESFDFP</sequence>
<evidence type="ECO:0000256" key="1">
    <source>
        <dbReference type="PROSITE-ProRule" id="PRU00267"/>
    </source>
</evidence>
<dbReference type="GO" id="GO:0003677">
    <property type="term" value="F:DNA binding"/>
    <property type="evidence" value="ECO:0007669"/>
    <property type="project" value="UniProtKB-UniRule"/>
</dbReference>
<dbReference type="InterPro" id="IPR009071">
    <property type="entry name" value="HMG_box_dom"/>
</dbReference>
<organism evidence="3">
    <name type="scientific">Anthurium amnicola</name>
    <dbReference type="NCBI Taxonomy" id="1678845"/>
    <lineage>
        <taxon>Eukaryota</taxon>
        <taxon>Viridiplantae</taxon>
        <taxon>Streptophyta</taxon>
        <taxon>Embryophyta</taxon>
        <taxon>Tracheophyta</taxon>
        <taxon>Spermatophyta</taxon>
        <taxon>Magnoliopsida</taxon>
        <taxon>Liliopsida</taxon>
        <taxon>Araceae</taxon>
        <taxon>Pothoideae</taxon>
        <taxon>Potheae</taxon>
        <taxon>Anthurium</taxon>
    </lineage>
</organism>
<reference evidence="3" key="1">
    <citation type="submission" date="2015-07" db="EMBL/GenBank/DDBJ databases">
        <title>Transcriptome Assembly of Anthurium amnicola.</title>
        <authorList>
            <person name="Suzuki J."/>
        </authorList>
    </citation>
    <scope>NUCLEOTIDE SEQUENCE</scope>
</reference>
<evidence type="ECO:0000259" key="2">
    <source>
        <dbReference type="PROSITE" id="PS50118"/>
    </source>
</evidence>
<dbReference type="SUPFAM" id="SSF47095">
    <property type="entry name" value="HMG-box"/>
    <property type="match status" value="1"/>
</dbReference>
<evidence type="ECO:0000313" key="3">
    <source>
        <dbReference type="EMBL" id="JAT61764.1"/>
    </source>
</evidence>
<proteinExistence type="predicted"/>
<keyword evidence="1" id="KW-0238">DNA-binding</keyword>
<name>A0A1D1Z4H5_9ARAE</name>
<dbReference type="InterPro" id="IPR036910">
    <property type="entry name" value="HMG_box_dom_sf"/>
</dbReference>
<dbReference type="AlphaFoldDB" id="A0A1D1Z4H5"/>
<feature type="domain" description="HMG box" evidence="2">
    <location>
        <begin position="66"/>
        <end position="126"/>
    </location>
</feature>
<dbReference type="Gene3D" id="1.10.30.10">
    <property type="entry name" value="High mobility group box domain"/>
    <property type="match status" value="1"/>
</dbReference>
<dbReference type="EMBL" id="GDJX01006172">
    <property type="protein sequence ID" value="JAT61764.1"/>
    <property type="molecule type" value="Transcribed_RNA"/>
</dbReference>
<dbReference type="GO" id="GO:0005634">
    <property type="term" value="C:nucleus"/>
    <property type="evidence" value="ECO:0007669"/>
    <property type="project" value="UniProtKB-UniRule"/>
</dbReference>